<dbReference type="GeneID" id="9744630"/>
<evidence type="ECO:0000313" key="7">
    <source>
        <dbReference type="EMBL" id="ADN36895.1"/>
    </source>
</evidence>
<keyword evidence="4 5" id="KW-0472">Membrane</keyword>
<feature type="transmembrane region" description="Helical" evidence="5">
    <location>
        <begin position="312"/>
        <end position="333"/>
    </location>
</feature>
<feature type="transmembrane region" description="Helical" evidence="5">
    <location>
        <begin position="510"/>
        <end position="531"/>
    </location>
</feature>
<evidence type="ECO:0000256" key="5">
    <source>
        <dbReference type="SAM" id="Phobius"/>
    </source>
</evidence>
<feature type="transmembrane region" description="Helical" evidence="5">
    <location>
        <begin position="29"/>
        <end position="46"/>
    </location>
</feature>
<evidence type="ECO:0000259" key="6">
    <source>
        <dbReference type="Pfam" id="PF12698"/>
    </source>
</evidence>
<dbReference type="InterPro" id="IPR013525">
    <property type="entry name" value="ABC2_TM"/>
</dbReference>
<proteinExistence type="predicted"/>
<dbReference type="eggNOG" id="arCOG04450">
    <property type="taxonomic scope" value="Archaea"/>
</dbReference>
<evidence type="ECO:0000256" key="3">
    <source>
        <dbReference type="ARBA" id="ARBA00022989"/>
    </source>
</evidence>
<keyword evidence="2 5" id="KW-0812">Transmembrane</keyword>
<feature type="domain" description="ABC-2 type transporter transmembrane" evidence="6">
    <location>
        <begin position="209"/>
        <end position="408"/>
    </location>
</feature>
<keyword evidence="8" id="KW-1185">Reference proteome</keyword>
<feature type="transmembrane region" description="Helical" evidence="5">
    <location>
        <begin position="345"/>
        <end position="370"/>
    </location>
</feature>
<feature type="transmembrane region" description="Helical" evidence="5">
    <location>
        <begin position="577"/>
        <end position="598"/>
    </location>
</feature>
<dbReference type="AlphaFoldDB" id="E1RK82"/>
<organism evidence="7 8">
    <name type="scientific">Methanolacinia petrolearia (strain DSM 11571 / OCM 486 / SEBR 4847)</name>
    <name type="common">Methanoplanus petrolearius</name>
    <dbReference type="NCBI Taxonomy" id="679926"/>
    <lineage>
        <taxon>Archaea</taxon>
        <taxon>Methanobacteriati</taxon>
        <taxon>Methanobacteriota</taxon>
        <taxon>Stenosarchaea group</taxon>
        <taxon>Methanomicrobia</taxon>
        <taxon>Methanomicrobiales</taxon>
        <taxon>Methanomicrobiaceae</taxon>
        <taxon>Methanolacinia</taxon>
    </lineage>
</organism>
<feature type="transmembrane region" description="Helical" evidence="5">
    <location>
        <begin position="390"/>
        <end position="409"/>
    </location>
</feature>
<accession>E1RK82</accession>
<keyword evidence="3 5" id="KW-1133">Transmembrane helix</keyword>
<feature type="transmembrane region" description="Helical" evidence="5">
    <location>
        <begin position="551"/>
        <end position="570"/>
    </location>
</feature>
<evidence type="ECO:0000256" key="1">
    <source>
        <dbReference type="ARBA" id="ARBA00004141"/>
    </source>
</evidence>
<dbReference type="KEGG" id="mpi:Mpet_2147"/>
<gene>
    <name evidence="7" type="ordered locus">Mpet_2147</name>
</gene>
<sequence>MGVAQWFNEVATIAKWELKRFSGTMSRDILPVAIILFVLLIGATGLTQQSGLHLQDEIYTAGSDSDTASGILLSDSRFTVYSIPQGSRPSGFDLVVSGGNVYAADTDKGMAALKAFDKDYSNYKIALYNRERDLFAAYPLWIEEQTVESELDFTATQIGTMGYYRLNPNEIPTPDNPGGYVSPPSGDIDISIEELRNELIAGEGQDDQLSRYSDVISGEGIELEYKIPSQMSPSLPFDSIILVFVFIFPLYFTSQFYMMSIMNERIERSGEALLSTPLSGWQIITGKGLPYFLMMLGITAVLTAFTGGEFLILLPIFPVILFFLAFALLIGMLARSFKELSFISIFFSTVATSYIFFPSIFANIHIIGKVSPLTLVIMTLEGESYTGLDYVYSTALFFLTSAVIFYISAKNFSEERLFSYNKLMARIREFISTIISRRWTNTSLLLIAALTIPFVFMAQLMCLVLFFNLPMPTSLILMLVSAAFIEEFAKSIGIYTIAYDRPEWLTWKNIAVASLAVAAGFLAGEKLLLFATLAEISESVFGEIMFTSLQVLWMPLTLHFAGIFTTAVILKFGGRRAYIPALMTATLVHTAYNTYFIFFGGI</sequence>
<feature type="transmembrane region" description="Helical" evidence="5">
    <location>
        <begin position="475"/>
        <end position="498"/>
    </location>
</feature>
<reference evidence="7 8" key="1">
    <citation type="journal article" date="2010" name="Stand. Genomic Sci.">
        <title>Complete genome sequence of Methanoplanus petrolearius type strain (SEBR 4847).</title>
        <authorList>
            <person name="Brambilla E."/>
            <person name="Djao O.D."/>
            <person name="Daligault H."/>
            <person name="Lapidus A."/>
            <person name="Lucas S."/>
            <person name="Hammon N."/>
            <person name="Nolan M."/>
            <person name="Tice H."/>
            <person name="Cheng J.F."/>
            <person name="Han C."/>
            <person name="Tapia R."/>
            <person name="Goodwin L."/>
            <person name="Pitluck S."/>
            <person name="Liolios K."/>
            <person name="Ivanova N."/>
            <person name="Mavromatis K."/>
            <person name="Mikhailova N."/>
            <person name="Pati A."/>
            <person name="Chen A."/>
            <person name="Palaniappan K."/>
            <person name="Land M."/>
            <person name="Hauser L."/>
            <person name="Chang Y.J."/>
            <person name="Jeffries C.D."/>
            <person name="Rohde M."/>
            <person name="Spring S."/>
            <person name="Sikorski J."/>
            <person name="Goker M."/>
            <person name="Woyke T."/>
            <person name="Bristow J."/>
            <person name="Eisen J.A."/>
            <person name="Markowitz V."/>
            <person name="Hugenholtz P."/>
            <person name="Kyrpides N.C."/>
            <person name="Klenk H.P."/>
        </authorList>
    </citation>
    <scope>NUCLEOTIDE SEQUENCE [LARGE SCALE GENOMIC DNA]</scope>
    <source>
        <strain evidence="8">DSM 11571 / OCM 486 / SEBR 4847</strain>
    </source>
</reference>
<evidence type="ECO:0000256" key="4">
    <source>
        <dbReference type="ARBA" id="ARBA00023136"/>
    </source>
</evidence>
<dbReference type="Proteomes" id="UP000006565">
    <property type="component" value="Chromosome"/>
</dbReference>
<evidence type="ECO:0000256" key="2">
    <source>
        <dbReference type="ARBA" id="ARBA00022692"/>
    </source>
</evidence>
<dbReference type="EMBL" id="CP002117">
    <property type="protein sequence ID" value="ADN36895.1"/>
    <property type="molecule type" value="Genomic_DNA"/>
</dbReference>
<dbReference type="HOGENOM" id="CLU_030328_0_0_2"/>
<name>E1RK82_METP4</name>
<dbReference type="RefSeq" id="WP_013330072.1">
    <property type="nucleotide sequence ID" value="NC_014507.1"/>
</dbReference>
<dbReference type="Pfam" id="PF12698">
    <property type="entry name" value="ABC2_membrane_3"/>
    <property type="match status" value="1"/>
</dbReference>
<dbReference type="STRING" id="679926.Mpet_2147"/>
<dbReference type="GO" id="GO:0016020">
    <property type="term" value="C:membrane"/>
    <property type="evidence" value="ECO:0007669"/>
    <property type="project" value="UniProtKB-SubCell"/>
</dbReference>
<feature type="transmembrane region" description="Helical" evidence="5">
    <location>
        <begin position="239"/>
        <end position="258"/>
    </location>
</feature>
<protein>
    <submittedName>
        <fullName evidence="7">ABC-2 type transporter</fullName>
    </submittedName>
</protein>
<feature type="transmembrane region" description="Helical" evidence="5">
    <location>
        <begin position="288"/>
        <end position="306"/>
    </location>
</feature>
<comment type="subcellular location">
    <subcellularLocation>
        <location evidence="1">Membrane</location>
        <topology evidence="1">Multi-pass membrane protein</topology>
    </subcellularLocation>
</comment>
<feature type="transmembrane region" description="Helical" evidence="5">
    <location>
        <begin position="444"/>
        <end position="469"/>
    </location>
</feature>
<evidence type="ECO:0000313" key="8">
    <source>
        <dbReference type="Proteomes" id="UP000006565"/>
    </source>
</evidence>
<dbReference type="GO" id="GO:0140359">
    <property type="term" value="F:ABC-type transporter activity"/>
    <property type="evidence" value="ECO:0007669"/>
    <property type="project" value="InterPro"/>
</dbReference>